<evidence type="ECO:0000256" key="3">
    <source>
        <dbReference type="ARBA" id="ARBA00010910"/>
    </source>
</evidence>
<dbReference type="PROSITE" id="PS50225">
    <property type="entry name" value="SOCS"/>
    <property type="match status" value="1"/>
</dbReference>
<keyword evidence="6" id="KW-0539">Nucleus</keyword>
<evidence type="ECO:0000259" key="7">
    <source>
        <dbReference type="PROSITE" id="PS50188"/>
    </source>
</evidence>
<dbReference type="SMART" id="SM00969">
    <property type="entry name" value="SOCS_box"/>
    <property type="match status" value="1"/>
</dbReference>
<dbReference type="PANTHER" id="PTHR12245:SF12">
    <property type="entry name" value="SPRY DOMAIN-CONTAINING SOCS BOX PROTEIN 3"/>
    <property type="match status" value="1"/>
</dbReference>
<dbReference type="InterPro" id="IPR013320">
    <property type="entry name" value="ConA-like_dom_sf"/>
</dbReference>
<dbReference type="InterPro" id="IPR036036">
    <property type="entry name" value="SOCS_box-like_dom_sf"/>
</dbReference>
<accession>T1KVW4</accession>
<evidence type="ECO:0000256" key="5">
    <source>
        <dbReference type="ARBA" id="ARBA00022490"/>
    </source>
</evidence>
<evidence type="ECO:0000256" key="6">
    <source>
        <dbReference type="ARBA" id="ARBA00023242"/>
    </source>
</evidence>
<dbReference type="EMBL" id="CAEY01000615">
    <property type="status" value="NOT_ANNOTATED_CDS"/>
    <property type="molecule type" value="Genomic_DNA"/>
</dbReference>
<evidence type="ECO:0000256" key="2">
    <source>
        <dbReference type="ARBA" id="ARBA00004496"/>
    </source>
</evidence>
<comment type="subcellular location">
    <subcellularLocation>
        <location evidence="2">Cytoplasm</location>
    </subcellularLocation>
    <subcellularLocation>
        <location evidence="1">Nucleus</location>
    </subcellularLocation>
</comment>
<dbReference type="CDD" id="cd12876">
    <property type="entry name" value="SPRY_SOCS3"/>
    <property type="match status" value="1"/>
</dbReference>
<dbReference type="Pfam" id="PF07525">
    <property type="entry name" value="SOCS_box"/>
    <property type="match status" value="1"/>
</dbReference>
<dbReference type="SMART" id="SM00449">
    <property type="entry name" value="SPRY"/>
    <property type="match status" value="1"/>
</dbReference>
<dbReference type="InterPro" id="IPR050672">
    <property type="entry name" value="FBXO45-Fsn/SPSB_families"/>
</dbReference>
<dbReference type="InterPro" id="IPR003877">
    <property type="entry name" value="SPRY_dom"/>
</dbReference>
<dbReference type="Gene3D" id="2.60.120.920">
    <property type="match status" value="1"/>
</dbReference>
<evidence type="ECO:0000313" key="9">
    <source>
        <dbReference type="EnsemblMetazoa" id="tetur23g02080.1"/>
    </source>
</evidence>
<dbReference type="InterPro" id="IPR001496">
    <property type="entry name" value="SOCS_box"/>
</dbReference>
<gene>
    <name evidence="9" type="primary">107367741</name>
</gene>
<dbReference type="Gene3D" id="1.10.750.20">
    <property type="entry name" value="SOCS box"/>
    <property type="match status" value="1"/>
</dbReference>
<evidence type="ECO:0000313" key="10">
    <source>
        <dbReference type="Proteomes" id="UP000015104"/>
    </source>
</evidence>
<dbReference type="HOGENOM" id="CLU_042284_2_1_1"/>
<dbReference type="InterPro" id="IPR035754">
    <property type="entry name" value="SPRY_SPSB3"/>
</dbReference>
<dbReference type="SUPFAM" id="SSF158235">
    <property type="entry name" value="SOCS box-like"/>
    <property type="match status" value="1"/>
</dbReference>
<dbReference type="eggNOG" id="KOG3953">
    <property type="taxonomic scope" value="Eukaryota"/>
</dbReference>
<dbReference type="PANTHER" id="PTHR12245">
    <property type="entry name" value="SPRY DOMAIN CONTAINING SOCS BOX PROTEIN"/>
    <property type="match status" value="1"/>
</dbReference>
<organism evidence="9 10">
    <name type="scientific">Tetranychus urticae</name>
    <name type="common">Two-spotted spider mite</name>
    <dbReference type="NCBI Taxonomy" id="32264"/>
    <lineage>
        <taxon>Eukaryota</taxon>
        <taxon>Metazoa</taxon>
        <taxon>Ecdysozoa</taxon>
        <taxon>Arthropoda</taxon>
        <taxon>Chelicerata</taxon>
        <taxon>Arachnida</taxon>
        <taxon>Acari</taxon>
        <taxon>Acariformes</taxon>
        <taxon>Trombidiformes</taxon>
        <taxon>Prostigmata</taxon>
        <taxon>Eleutherengona</taxon>
        <taxon>Raphignathae</taxon>
        <taxon>Tetranychoidea</taxon>
        <taxon>Tetranychidae</taxon>
        <taxon>Tetranychus</taxon>
    </lineage>
</organism>
<reference evidence="9" key="2">
    <citation type="submission" date="2015-06" db="UniProtKB">
        <authorList>
            <consortium name="EnsemblMetazoa"/>
        </authorList>
    </citation>
    <scope>IDENTIFICATION</scope>
</reference>
<reference evidence="10" key="1">
    <citation type="submission" date="2011-08" db="EMBL/GenBank/DDBJ databases">
        <authorList>
            <person name="Rombauts S."/>
        </authorList>
    </citation>
    <scope>NUCLEOTIDE SEQUENCE</scope>
    <source>
        <strain evidence="10">London</strain>
    </source>
</reference>
<dbReference type="GO" id="GO:0035556">
    <property type="term" value="P:intracellular signal transduction"/>
    <property type="evidence" value="ECO:0007669"/>
    <property type="project" value="InterPro"/>
</dbReference>
<dbReference type="KEGG" id="tut:107367741"/>
<dbReference type="GO" id="GO:0019005">
    <property type="term" value="C:SCF ubiquitin ligase complex"/>
    <property type="evidence" value="ECO:0007669"/>
    <property type="project" value="TreeGrafter"/>
</dbReference>
<dbReference type="STRING" id="32264.T1KVW4"/>
<feature type="domain" description="SOCS box" evidence="8">
    <location>
        <begin position="190"/>
        <end position="228"/>
    </location>
</feature>
<evidence type="ECO:0000259" key="8">
    <source>
        <dbReference type="PROSITE" id="PS50225"/>
    </source>
</evidence>
<dbReference type="InterPro" id="IPR001870">
    <property type="entry name" value="B30.2/SPRY"/>
</dbReference>
<dbReference type="SUPFAM" id="SSF49899">
    <property type="entry name" value="Concanavalin A-like lectins/glucanases"/>
    <property type="match status" value="1"/>
</dbReference>
<comment type="similarity">
    <text evidence="3">Belongs to the SPSB family.</text>
</comment>
<dbReference type="OMA" id="WTWNKRD"/>
<dbReference type="OrthoDB" id="5951542at2759"/>
<keyword evidence="10" id="KW-1185">Reference proteome</keyword>
<dbReference type="EnsemblMetazoa" id="tetur23g02080.1">
    <property type="protein sequence ID" value="tetur23g02080.1"/>
    <property type="gene ID" value="tetur23g02080"/>
</dbReference>
<protein>
    <recommendedName>
        <fullName evidence="4">SPRY domain-containing SOCS box protein 3</fullName>
    </recommendedName>
</protein>
<evidence type="ECO:0000256" key="4">
    <source>
        <dbReference type="ARBA" id="ARBA00014684"/>
    </source>
</evidence>
<dbReference type="Pfam" id="PF00622">
    <property type="entry name" value="SPRY"/>
    <property type="match status" value="1"/>
</dbReference>
<proteinExistence type="inferred from homology"/>
<dbReference type="InterPro" id="IPR043136">
    <property type="entry name" value="B30.2/SPRY_sf"/>
</dbReference>
<dbReference type="AlphaFoldDB" id="T1KVW4"/>
<dbReference type="PROSITE" id="PS50188">
    <property type="entry name" value="B302_SPRY"/>
    <property type="match status" value="1"/>
</dbReference>
<feature type="domain" description="B30.2/SPRY" evidence="7">
    <location>
        <begin position="1"/>
        <end position="187"/>
    </location>
</feature>
<keyword evidence="5" id="KW-0963">Cytoplasm</keyword>
<sequence length="292" mass="33663">MDSMFCKPDNWTWSCKARSKEVRIFGKERRRIIFHPHWSNGTAGVRGNRVLNSGRQECIYWEVRLPDRVFGTSMMFGIGTARSRLQASIFTNLIGEDDQSWGLSHKGLIWHNGVSTKFCRPFRENIKTTIGLLYDSCQGTLTYYKDGVKLGVAFRGLNQVSCPLYPLVTSTAAKTVMILCNLKVAYYCSTLKERCRFVILKSLSKSQDIAQLPLPIQLREYLNHQSELNNNVNNNNVHTDNQSPLIEPELNDVDMDEPRHLREINENILIRIYPMPDQWSPSQLQDHRLVIN</sequence>
<evidence type="ECO:0000256" key="1">
    <source>
        <dbReference type="ARBA" id="ARBA00004123"/>
    </source>
</evidence>
<dbReference type="GO" id="GO:0005634">
    <property type="term" value="C:nucleus"/>
    <property type="evidence" value="ECO:0007669"/>
    <property type="project" value="UniProtKB-SubCell"/>
</dbReference>
<name>T1KVW4_TETUR</name>
<dbReference type="GO" id="GO:0005737">
    <property type="term" value="C:cytoplasm"/>
    <property type="evidence" value="ECO:0007669"/>
    <property type="project" value="UniProtKB-SubCell"/>
</dbReference>
<dbReference type="Proteomes" id="UP000015104">
    <property type="component" value="Unassembled WGS sequence"/>
</dbReference>
<dbReference type="GO" id="GO:0043161">
    <property type="term" value="P:proteasome-mediated ubiquitin-dependent protein catabolic process"/>
    <property type="evidence" value="ECO:0007669"/>
    <property type="project" value="TreeGrafter"/>
</dbReference>